<dbReference type="InterPro" id="IPR051911">
    <property type="entry name" value="SDR_oxidoreductase"/>
</dbReference>
<dbReference type="PANTHER" id="PTHR43976">
    <property type="entry name" value="SHORT CHAIN DEHYDROGENASE"/>
    <property type="match status" value="1"/>
</dbReference>
<evidence type="ECO:0000313" key="6">
    <source>
        <dbReference type="Proteomes" id="UP000646749"/>
    </source>
</evidence>
<name>A0ABQ4E3W2_9ACTN</name>
<evidence type="ECO:0000256" key="1">
    <source>
        <dbReference type="ARBA" id="ARBA00006484"/>
    </source>
</evidence>
<dbReference type="SUPFAM" id="SSF51735">
    <property type="entry name" value="NAD(P)-binding Rossmann-fold domains"/>
    <property type="match status" value="1"/>
</dbReference>
<dbReference type="SMART" id="SM00822">
    <property type="entry name" value="PKS_KR"/>
    <property type="match status" value="1"/>
</dbReference>
<dbReference type="Proteomes" id="UP000646749">
    <property type="component" value="Unassembled WGS sequence"/>
</dbReference>
<evidence type="ECO:0000313" key="5">
    <source>
        <dbReference type="EMBL" id="GIG89399.1"/>
    </source>
</evidence>
<dbReference type="Gene3D" id="3.40.50.720">
    <property type="entry name" value="NAD(P)-binding Rossmann-like Domain"/>
    <property type="match status" value="1"/>
</dbReference>
<dbReference type="CDD" id="cd05374">
    <property type="entry name" value="17beta-HSD-like_SDR_c"/>
    <property type="match status" value="1"/>
</dbReference>
<reference evidence="5 6" key="1">
    <citation type="submission" date="2021-01" db="EMBL/GenBank/DDBJ databases">
        <title>Whole genome shotgun sequence of Plantactinospora endophytica NBRC 110450.</title>
        <authorList>
            <person name="Komaki H."/>
            <person name="Tamura T."/>
        </authorList>
    </citation>
    <scope>NUCLEOTIDE SEQUENCE [LARGE SCALE GENOMIC DNA]</scope>
    <source>
        <strain evidence="5 6">NBRC 110450</strain>
    </source>
</reference>
<keyword evidence="2" id="KW-0560">Oxidoreductase</keyword>
<dbReference type="PRINTS" id="PR00080">
    <property type="entry name" value="SDRFAMILY"/>
</dbReference>
<dbReference type="Pfam" id="PF00106">
    <property type="entry name" value="adh_short"/>
    <property type="match status" value="1"/>
</dbReference>
<proteinExistence type="inferred from homology"/>
<organism evidence="5 6">
    <name type="scientific">Plantactinospora endophytica</name>
    <dbReference type="NCBI Taxonomy" id="673535"/>
    <lineage>
        <taxon>Bacteria</taxon>
        <taxon>Bacillati</taxon>
        <taxon>Actinomycetota</taxon>
        <taxon>Actinomycetes</taxon>
        <taxon>Micromonosporales</taxon>
        <taxon>Micromonosporaceae</taxon>
        <taxon>Plantactinospora</taxon>
    </lineage>
</organism>
<dbReference type="InterPro" id="IPR002347">
    <property type="entry name" value="SDR_fam"/>
</dbReference>
<keyword evidence="6" id="KW-1185">Reference proteome</keyword>
<evidence type="ECO:0000256" key="2">
    <source>
        <dbReference type="ARBA" id="ARBA00023002"/>
    </source>
</evidence>
<dbReference type="PANTHER" id="PTHR43976:SF16">
    <property type="entry name" value="SHORT-CHAIN DEHYDROGENASE_REDUCTASE FAMILY PROTEIN"/>
    <property type="match status" value="1"/>
</dbReference>
<gene>
    <name evidence="5" type="ORF">Pen02_43350</name>
</gene>
<dbReference type="PRINTS" id="PR00081">
    <property type="entry name" value="GDHRDH"/>
</dbReference>
<evidence type="ECO:0000256" key="3">
    <source>
        <dbReference type="RuleBase" id="RU000363"/>
    </source>
</evidence>
<evidence type="ECO:0000259" key="4">
    <source>
        <dbReference type="SMART" id="SM00822"/>
    </source>
</evidence>
<comment type="caution">
    <text evidence="5">The sequence shown here is derived from an EMBL/GenBank/DDBJ whole genome shotgun (WGS) entry which is preliminary data.</text>
</comment>
<feature type="domain" description="Ketoreductase" evidence="4">
    <location>
        <begin position="3"/>
        <end position="189"/>
    </location>
</feature>
<sequence>MAKTWLITGSSRGLGRALSQEVLDRGDNLLATARQPEQLADFVDRYGDQIRPYALDVTDPAGARAAVQAAVDTFGGLDVVANNAGYANSAPIEETTEEDFRAQVETNLFGVVNVTRAALPIMRTRRSGHFLQFSSVGGRVGGTPGLGAYQAAKFAVEGFSEVLCNEVKPFGVRVTIIEPGAFRTDWGGASMRMAEVGEDYQQTVGRLHAIRGDMDGQQAGDPERAARVIADLVGLAVPPLRLLLGSDALHLAEESARFRAQEMTAWADVSRSTDYDNTTDFAKTPVAAMLAPRSPN</sequence>
<dbReference type="EMBL" id="BONW01000021">
    <property type="protein sequence ID" value="GIG89399.1"/>
    <property type="molecule type" value="Genomic_DNA"/>
</dbReference>
<protein>
    <submittedName>
        <fullName evidence="5">Short-chain dehydrogenase/reductase</fullName>
    </submittedName>
</protein>
<dbReference type="NCBIfam" id="NF006114">
    <property type="entry name" value="PRK08263.1"/>
    <property type="match status" value="1"/>
</dbReference>
<dbReference type="RefSeq" id="WP_203867891.1">
    <property type="nucleotide sequence ID" value="NZ_BONW01000021.1"/>
</dbReference>
<comment type="similarity">
    <text evidence="1 3">Belongs to the short-chain dehydrogenases/reductases (SDR) family.</text>
</comment>
<dbReference type="NCBIfam" id="NF004824">
    <property type="entry name" value="PRK06180.1"/>
    <property type="match status" value="1"/>
</dbReference>
<accession>A0ABQ4E3W2</accession>
<dbReference type="InterPro" id="IPR036291">
    <property type="entry name" value="NAD(P)-bd_dom_sf"/>
</dbReference>
<dbReference type="InterPro" id="IPR057326">
    <property type="entry name" value="KR_dom"/>
</dbReference>